<dbReference type="AlphaFoldDB" id="A0A0E3ZIC8"/>
<feature type="transmembrane region" description="Helical" evidence="1">
    <location>
        <begin position="20"/>
        <end position="38"/>
    </location>
</feature>
<organism evidence="2 3">
    <name type="scientific">Pontibacter korlensis</name>
    <dbReference type="NCBI Taxonomy" id="400092"/>
    <lineage>
        <taxon>Bacteria</taxon>
        <taxon>Pseudomonadati</taxon>
        <taxon>Bacteroidota</taxon>
        <taxon>Cytophagia</taxon>
        <taxon>Cytophagales</taxon>
        <taxon>Hymenobacteraceae</taxon>
        <taxon>Pontibacter</taxon>
    </lineage>
</organism>
<keyword evidence="1" id="KW-0812">Transmembrane</keyword>
<keyword evidence="3" id="KW-1185">Reference proteome</keyword>
<evidence type="ECO:0000313" key="2">
    <source>
        <dbReference type="EMBL" id="AKD05010.1"/>
    </source>
</evidence>
<name>A0A0E3ZIC8_9BACT</name>
<dbReference type="Proteomes" id="UP000033109">
    <property type="component" value="Chromosome"/>
</dbReference>
<dbReference type="KEGG" id="pko:PKOR_20415"/>
<keyword evidence="1" id="KW-1133">Transmembrane helix</keyword>
<accession>A0A0E3ZIC8</accession>
<keyword evidence="1" id="KW-0472">Membrane</keyword>
<protein>
    <submittedName>
        <fullName evidence="2">Uncharacterized protein</fullName>
    </submittedName>
</protein>
<sequence>MPVQRHHELQYGVTSMLKAFILLSVALVFLYYLFYPWLKSTVGRKKLFKWFLILYAVVVLASTVGSYLLD</sequence>
<dbReference type="HOGENOM" id="CLU_2754456_0_0_10"/>
<reference evidence="2 3" key="1">
    <citation type="journal article" date="2015" name="Sci. Rep.">
        <title>Unraveling adaptation of Pontibacter korlensis to radiation and infertility in desert through complete genome and comparative transcriptomic analysis.</title>
        <authorList>
            <person name="Dai J."/>
            <person name="Dai W."/>
            <person name="Qiu C."/>
            <person name="Yang Z."/>
            <person name="Zhang Y."/>
            <person name="Zhou M."/>
            <person name="Zhang L."/>
            <person name="Fang C."/>
            <person name="Gao Q."/>
            <person name="Yang Q."/>
            <person name="Li X."/>
            <person name="Wang Z."/>
            <person name="Wang Z."/>
            <person name="Jia Z."/>
            <person name="Chen X."/>
        </authorList>
    </citation>
    <scope>NUCLEOTIDE SEQUENCE [LARGE SCALE GENOMIC DNA]</scope>
    <source>
        <strain evidence="2 3">X14-1T</strain>
    </source>
</reference>
<gene>
    <name evidence="2" type="ORF">PKOR_20415</name>
</gene>
<dbReference type="EMBL" id="CP009621">
    <property type="protein sequence ID" value="AKD05010.1"/>
    <property type="molecule type" value="Genomic_DNA"/>
</dbReference>
<evidence type="ECO:0000313" key="3">
    <source>
        <dbReference type="Proteomes" id="UP000033109"/>
    </source>
</evidence>
<feature type="transmembrane region" description="Helical" evidence="1">
    <location>
        <begin position="50"/>
        <end position="69"/>
    </location>
</feature>
<evidence type="ECO:0000256" key="1">
    <source>
        <dbReference type="SAM" id="Phobius"/>
    </source>
</evidence>
<proteinExistence type="predicted"/>
<dbReference type="PATRIC" id="fig|400092.3.peg.4481"/>